<dbReference type="Proteomes" id="UP000784294">
    <property type="component" value="Unassembled WGS sequence"/>
</dbReference>
<feature type="region of interest" description="Disordered" evidence="1">
    <location>
        <begin position="186"/>
        <end position="295"/>
    </location>
</feature>
<feature type="compositionally biased region" description="Polar residues" evidence="1">
    <location>
        <begin position="279"/>
        <end position="295"/>
    </location>
</feature>
<name>A0A3S5A6X2_9PLAT</name>
<keyword evidence="3" id="KW-1185">Reference proteome</keyword>
<proteinExistence type="predicted"/>
<reference evidence="2" key="1">
    <citation type="submission" date="2018-11" db="EMBL/GenBank/DDBJ databases">
        <authorList>
            <consortium name="Pathogen Informatics"/>
        </authorList>
    </citation>
    <scope>NUCLEOTIDE SEQUENCE</scope>
</reference>
<organism evidence="2 3">
    <name type="scientific">Protopolystoma xenopodis</name>
    <dbReference type="NCBI Taxonomy" id="117903"/>
    <lineage>
        <taxon>Eukaryota</taxon>
        <taxon>Metazoa</taxon>
        <taxon>Spiralia</taxon>
        <taxon>Lophotrochozoa</taxon>
        <taxon>Platyhelminthes</taxon>
        <taxon>Monogenea</taxon>
        <taxon>Polyopisthocotylea</taxon>
        <taxon>Polystomatidea</taxon>
        <taxon>Polystomatidae</taxon>
        <taxon>Protopolystoma</taxon>
    </lineage>
</organism>
<feature type="compositionally biased region" description="Low complexity" evidence="1">
    <location>
        <begin position="254"/>
        <end position="268"/>
    </location>
</feature>
<evidence type="ECO:0000313" key="2">
    <source>
        <dbReference type="EMBL" id="VEL08592.1"/>
    </source>
</evidence>
<sequence length="311" mass="34530">MAREQTRGKLAEQRLQEHEAAWREVLEAGFSGRASDELSKAVLNNLSSSKPSEVQAHLESTIIALRRQVELLHRRMALLQQSEASKTHASGPLTCSFSGRYGSIRRPTVDVSNAPVPEVAIQPEKSSHWTINGLRGSSWPSDGSVSFDPLPPPDGDHIDQTAMIEHAGSMEQVVCRSSVDLADDGEMEDNDCFHPNYSNNQFQDKSKSSKKRAHVAARNSFPNHSEALKLSSEASVRRNRYSDETETLQKAHPNPEQNQRPQQRNVQEPWPPVRHSSRDQSPLMTALPTSPQSPGQLRELLLQLAELLAAS</sequence>
<feature type="compositionally biased region" description="Basic and acidic residues" evidence="1">
    <location>
        <begin position="240"/>
        <end position="249"/>
    </location>
</feature>
<dbReference type="EMBL" id="CAAALY010004329">
    <property type="protein sequence ID" value="VEL08592.1"/>
    <property type="molecule type" value="Genomic_DNA"/>
</dbReference>
<evidence type="ECO:0000256" key="1">
    <source>
        <dbReference type="SAM" id="MobiDB-lite"/>
    </source>
</evidence>
<protein>
    <submittedName>
        <fullName evidence="2">Uncharacterized protein</fullName>
    </submittedName>
</protein>
<gene>
    <name evidence="2" type="ORF">PXEA_LOCUS2032</name>
</gene>
<comment type="caution">
    <text evidence="2">The sequence shown here is derived from an EMBL/GenBank/DDBJ whole genome shotgun (WGS) entry which is preliminary data.</text>
</comment>
<accession>A0A3S5A6X2</accession>
<dbReference type="AlphaFoldDB" id="A0A3S5A6X2"/>
<evidence type="ECO:0000313" key="3">
    <source>
        <dbReference type="Proteomes" id="UP000784294"/>
    </source>
</evidence>
<dbReference type="OrthoDB" id="78101at2759"/>